<dbReference type="AlphaFoldDB" id="A0A2U3NEP3"/>
<gene>
    <name evidence="2" type="ORF">MTAB308_3448</name>
</gene>
<keyword evidence="3" id="KW-1185">Reference proteome</keyword>
<dbReference type="Proteomes" id="UP000241595">
    <property type="component" value="Unassembled WGS sequence"/>
</dbReference>
<reference evidence="2 3" key="1">
    <citation type="submission" date="2017-01" db="EMBL/GenBank/DDBJ databases">
        <authorList>
            <consortium name="Urmite Genomes"/>
        </authorList>
    </citation>
    <scope>NUCLEOTIDE SEQUENCE [LARGE SCALE GENOMIC DNA]</scope>
    <source>
        <strain evidence="2 3">AB308</strain>
    </source>
</reference>
<dbReference type="EMBL" id="FTRV01000015">
    <property type="protein sequence ID" value="SPM29950.1"/>
    <property type="molecule type" value="Genomic_DNA"/>
</dbReference>
<feature type="compositionally biased region" description="Low complexity" evidence="1">
    <location>
        <begin position="107"/>
        <end position="124"/>
    </location>
</feature>
<evidence type="ECO:0000313" key="2">
    <source>
        <dbReference type="EMBL" id="SPM29950.1"/>
    </source>
</evidence>
<evidence type="ECO:0000256" key="1">
    <source>
        <dbReference type="SAM" id="MobiDB-lite"/>
    </source>
</evidence>
<proteinExistence type="predicted"/>
<evidence type="ECO:0000313" key="3">
    <source>
        <dbReference type="Proteomes" id="UP000241595"/>
    </source>
</evidence>
<organism evidence="2 3">
    <name type="scientific">Mycobacterium terramassiliense</name>
    <dbReference type="NCBI Taxonomy" id="1841859"/>
    <lineage>
        <taxon>Bacteria</taxon>
        <taxon>Bacillati</taxon>
        <taxon>Actinomycetota</taxon>
        <taxon>Actinomycetes</taxon>
        <taxon>Mycobacteriales</taxon>
        <taxon>Mycobacteriaceae</taxon>
        <taxon>Mycobacterium</taxon>
    </lineage>
</organism>
<dbReference type="STRING" id="1841859.GCA_900157385_03450"/>
<name>A0A2U3NEP3_9MYCO</name>
<protein>
    <submittedName>
        <fullName evidence="2">Uncharacterized protein</fullName>
    </submittedName>
</protein>
<feature type="compositionally biased region" description="Basic and acidic residues" evidence="1">
    <location>
        <begin position="200"/>
        <end position="212"/>
    </location>
</feature>
<accession>A0A2U3NEP3</accession>
<feature type="region of interest" description="Disordered" evidence="1">
    <location>
        <begin position="165"/>
        <end position="212"/>
    </location>
</feature>
<feature type="region of interest" description="Disordered" evidence="1">
    <location>
        <begin position="96"/>
        <end position="125"/>
    </location>
</feature>
<sequence length="212" mass="23059">MPKMTDTQRQLQEDLDVRLVAAAIEDGRISAANAPNWVLAMRADRVQARGMLAALTPIPGKDLVHEMAEERRSGTDASAGGVGVTDAHNAVMGFLRGTPPPTRRTPRPAVQASATQAPAAPAPVDDLGLPIPQASQPVRIRQGTPVEQWTPQQQADWFQRQLGPAFHPGTQPPPPADGWYHPSPNDHCEFVQNADGTGGWREKPDYRPHNWD</sequence>